<accession>J0LN67</accession>
<dbReference type="OrthoDB" id="3185680at2"/>
<dbReference type="HOGENOM" id="CLU_050488_0_0_11"/>
<dbReference type="PROSITE" id="PS51191">
    <property type="entry name" value="FEMABX"/>
    <property type="match status" value="1"/>
</dbReference>
<dbReference type="InterPro" id="IPR050644">
    <property type="entry name" value="PG_Glycine_Bridge_Synth"/>
</dbReference>
<feature type="domain" description="BioF2-like acetyltransferase" evidence="7">
    <location>
        <begin position="165"/>
        <end position="293"/>
    </location>
</feature>
<dbReference type="PANTHER" id="PTHR36174">
    <property type="entry name" value="LIPID II:GLYCINE GLYCYLTRANSFERASE"/>
    <property type="match status" value="1"/>
</dbReference>
<evidence type="ECO:0000256" key="1">
    <source>
        <dbReference type="ARBA" id="ARBA00009943"/>
    </source>
</evidence>
<dbReference type="SUPFAM" id="SSF55729">
    <property type="entry name" value="Acyl-CoA N-acyltransferases (Nat)"/>
    <property type="match status" value="1"/>
</dbReference>
<evidence type="ECO:0000256" key="5">
    <source>
        <dbReference type="ARBA" id="ARBA00023315"/>
    </source>
</evidence>
<evidence type="ECO:0000313" key="9">
    <source>
        <dbReference type="Proteomes" id="UP000006415"/>
    </source>
</evidence>
<dbReference type="InterPro" id="IPR038740">
    <property type="entry name" value="BioF2-like_GNAT_dom"/>
</dbReference>
<dbReference type="STRING" id="857290.HMPREF9156_00046"/>
<comment type="similarity">
    <text evidence="1">Belongs to the FemABX family.</text>
</comment>
<evidence type="ECO:0000256" key="2">
    <source>
        <dbReference type="ARBA" id="ARBA00022679"/>
    </source>
</evidence>
<evidence type="ECO:0000256" key="6">
    <source>
        <dbReference type="ARBA" id="ARBA00023316"/>
    </source>
</evidence>
<evidence type="ECO:0000256" key="3">
    <source>
        <dbReference type="ARBA" id="ARBA00022960"/>
    </source>
</evidence>
<keyword evidence="2" id="KW-0808">Transferase</keyword>
<comment type="caution">
    <text evidence="8">The sequence shown here is derived from an EMBL/GenBank/DDBJ whole genome shotgun (WGS) entry which is preliminary data.</text>
</comment>
<keyword evidence="9" id="KW-1185">Reference proteome</keyword>
<dbReference type="eggNOG" id="COG2348">
    <property type="taxonomic scope" value="Bacteria"/>
</dbReference>
<evidence type="ECO:0000259" key="7">
    <source>
        <dbReference type="Pfam" id="PF13480"/>
    </source>
</evidence>
<organism evidence="8 9">
    <name type="scientific">Scardovia wiggsiae F0424</name>
    <dbReference type="NCBI Taxonomy" id="857290"/>
    <lineage>
        <taxon>Bacteria</taxon>
        <taxon>Bacillati</taxon>
        <taxon>Actinomycetota</taxon>
        <taxon>Actinomycetes</taxon>
        <taxon>Bifidobacteriales</taxon>
        <taxon>Bifidobacteriaceae</taxon>
        <taxon>Scardovia</taxon>
    </lineage>
</organism>
<protein>
    <recommendedName>
        <fullName evidence="7">BioF2-like acetyltransferase domain-containing protein</fullName>
    </recommendedName>
</protein>
<evidence type="ECO:0000256" key="4">
    <source>
        <dbReference type="ARBA" id="ARBA00022984"/>
    </source>
</evidence>
<dbReference type="GO" id="GO:0071555">
    <property type="term" value="P:cell wall organization"/>
    <property type="evidence" value="ECO:0007669"/>
    <property type="project" value="UniProtKB-KW"/>
</dbReference>
<keyword evidence="4" id="KW-0573">Peptidoglycan synthesis</keyword>
<proteinExistence type="inferred from homology"/>
<dbReference type="GO" id="GO:0009252">
    <property type="term" value="P:peptidoglycan biosynthetic process"/>
    <property type="evidence" value="ECO:0007669"/>
    <property type="project" value="UniProtKB-KW"/>
</dbReference>
<reference evidence="8 9" key="1">
    <citation type="submission" date="2012-01" db="EMBL/GenBank/DDBJ databases">
        <title>The Genome Sequence of Scardovia wiggsiae F0424.</title>
        <authorList>
            <consortium name="The Broad Institute Genome Sequencing Platform"/>
            <person name="Earl A."/>
            <person name="Ward D."/>
            <person name="Feldgarden M."/>
            <person name="Gevers D."/>
            <person name="Izard J."/>
            <person name="Ganesan A."/>
            <person name="Baranova O.V."/>
            <person name="Blanton J.M."/>
            <person name="Tanner A.C."/>
            <person name="Mathney J."/>
            <person name="Dewhirst F.E."/>
            <person name="Young S.K."/>
            <person name="Zeng Q."/>
            <person name="Gargeya S."/>
            <person name="Fitzgerald M."/>
            <person name="Haas B."/>
            <person name="Abouelleil A."/>
            <person name="Alvarado L."/>
            <person name="Arachchi H.M."/>
            <person name="Berlin A."/>
            <person name="Chapman S.B."/>
            <person name="Gearin G."/>
            <person name="Goldberg J."/>
            <person name="Griggs A."/>
            <person name="Gujja S."/>
            <person name="Hansen M."/>
            <person name="Heiman D."/>
            <person name="Howarth C."/>
            <person name="Larimer J."/>
            <person name="Lui A."/>
            <person name="MacDonald P.J.P."/>
            <person name="McCowen C."/>
            <person name="Montmayeur A."/>
            <person name="Murphy C."/>
            <person name="Neiman D."/>
            <person name="Pearson M."/>
            <person name="Priest M."/>
            <person name="Roberts A."/>
            <person name="Saif S."/>
            <person name="Shea T."/>
            <person name="Sisk P."/>
            <person name="Stolte C."/>
            <person name="Sykes S."/>
            <person name="Wortman J."/>
            <person name="Nusbaum C."/>
            <person name="Birren B."/>
        </authorList>
    </citation>
    <scope>NUCLEOTIDE SEQUENCE [LARGE SCALE GENOMIC DNA]</scope>
    <source>
        <strain evidence="8 9">F0424</strain>
    </source>
</reference>
<dbReference type="Gene3D" id="3.40.630.30">
    <property type="match status" value="1"/>
</dbReference>
<dbReference type="EMBL" id="AGZS01000001">
    <property type="protein sequence ID" value="EJD65282.1"/>
    <property type="molecule type" value="Genomic_DNA"/>
</dbReference>
<keyword evidence="5" id="KW-0012">Acyltransferase</keyword>
<gene>
    <name evidence="8" type="ORF">HMPREF9156_00046</name>
</gene>
<dbReference type="AlphaFoldDB" id="J0LN67"/>
<dbReference type="Pfam" id="PF13480">
    <property type="entry name" value="Acetyltransf_6"/>
    <property type="match status" value="1"/>
</dbReference>
<dbReference type="PANTHER" id="PTHR36174:SF1">
    <property type="entry name" value="LIPID II:GLYCINE GLYCYLTRANSFERASE"/>
    <property type="match status" value="1"/>
</dbReference>
<keyword evidence="6" id="KW-0961">Cell wall biogenesis/degradation</keyword>
<dbReference type="RefSeq" id="WP_007147114.1">
    <property type="nucleotide sequence ID" value="NZ_AKCI01000001.1"/>
</dbReference>
<dbReference type="GO" id="GO:0016755">
    <property type="term" value="F:aminoacyltransferase activity"/>
    <property type="evidence" value="ECO:0007669"/>
    <property type="project" value="InterPro"/>
</dbReference>
<dbReference type="InterPro" id="IPR016181">
    <property type="entry name" value="Acyl_CoA_acyltransferase"/>
</dbReference>
<dbReference type="InterPro" id="IPR003447">
    <property type="entry name" value="FEMABX"/>
</dbReference>
<name>J0LN67_9BIFI</name>
<keyword evidence="3" id="KW-0133">Cell shape</keyword>
<dbReference type="GO" id="GO:0008360">
    <property type="term" value="P:regulation of cell shape"/>
    <property type="evidence" value="ECO:0007669"/>
    <property type="project" value="UniProtKB-KW"/>
</dbReference>
<sequence length="363" mass="40345">MFTVSPVTGAQFQKTASDNGATLPIEQTEEWARYQDMVEGRSPWHFLTVNDGHAVVALISLIRYSTHGYHFLRAAHGPVLLVAAAQDAAEANRDSTDAAARESAVLHAVTQFVRRHAPDIVFVRMASSRQLPESHAVLSTVPYDQTVIIDVTGGEDEILSRMKRRGRRDVRKSLRECEAVCTDETDLAIADFTPYYEVMKDTGSRDGFAPAPMKNYADMITSLGPAHCRVFAARADGAVVAWSIITVSGTHAVRYYAAMRSDARKMHVTDRLLFAECCELGKQGITEYDLMGIGSGFAPSLMGLNEFKTKFTENITPVSPERDFPIRKVTYSLLTMMQKIRHFDIRSIFANNKNKNSKNTKKG</sequence>
<evidence type="ECO:0000313" key="8">
    <source>
        <dbReference type="EMBL" id="EJD65282.1"/>
    </source>
</evidence>
<dbReference type="Proteomes" id="UP000006415">
    <property type="component" value="Unassembled WGS sequence"/>
</dbReference>